<dbReference type="InterPro" id="IPR055970">
    <property type="entry name" value="DUF7548"/>
</dbReference>
<dbReference type="RefSeq" id="WP_264555451.1">
    <property type="nucleotide sequence ID" value="NZ_CP109979.1"/>
</dbReference>
<keyword evidence="1" id="KW-0472">Membrane</keyword>
<proteinExistence type="predicted"/>
<keyword evidence="1" id="KW-1133">Transmembrane helix</keyword>
<feature type="transmembrane region" description="Helical" evidence="1">
    <location>
        <begin position="71"/>
        <end position="93"/>
    </location>
</feature>
<dbReference type="Proteomes" id="UP001596417">
    <property type="component" value="Unassembled WGS sequence"/>
</dbReference>
<organism evidence="2 3">
    <name type="scientific">Halocatena marina</name>
    <dbReference type="NCBI Taxonomy" id="2934937"/>
    <lineage>
        <taxon>Archaea</taxon>
        <taxon>Methanobacteriati</taxon>
        <taxon>Methanobacteriota</taxon>
        <taxon>Stenosarchaea group</taxon>
        <taxon>Halobacteria</taxon>
        <taxon>Halobacteriales</taxon>
        <taxon>Natronomonadaceae</taxon>
        <taxon>Halocatena</taxon>
    </lineage>
</organism>
<keyword evidence="1" id="KW-0812">Transmembrane</keyword>
<feature type="transmembrane region" description="Helical" evidence="1">
    <location>
        <begin position="35"/>
        <end position="59"/>
    </location>
</feature>
<keyword evidence="3" id="KW-1185">Reference proteome</keyword>
<sequence length="136" mass="14484">MDDVRLAPTVGIVASIAFISVLVLPYFLINARSVGAYYGAGPLNPLLGGLFTLVCIIIFAAGRQDRSDPALVAGVALVFGIFIFGFTAIWAATVPASLVLSFPTVAVFEYHRFVLVLNSFIIPLSAAWYAYVLGVL</sequence>
<feature type="transmembrane region" description="Helical" evidence="1">
    <location>
        <begin position="113"/>
        <end position="133"/>
    </location>
</feature>
<dbReference type="EMBL" id="JBHTAX010000001">
    <property type="protein sequence ID" value="MFC7191807.1"/>
    <property type="molecule type" value="Genomic_DNA"/>
</dbReference>
<comment type="caution">
    <text evidence="2">The sequence shown here is derived from an EMBL/GenBank/DDBJ whole genome shotgun (WGS) entry which is preliminary data.</text>
</comment>
<dbReference type="AlphaFoldDB" id="A0ABD5YV45"/>
<feature type="transmembrane region" description="Helical" evidence="1">
    <location>
        <begin position="7"/>
        <end position="29"/>
    </location>
</feature>
<protein>
    <submittedName>
        <fullName evidence="2">Uncharacterized protein</fullName>
    </submittedName>
</protein>
<name>A0ABD5YV45_9EURY</name>
<accession>A0ABD5YV45</accession>
<evidence type="ECO:0000256" key="1">
    <source>
        <dbReference type="SAM" id="Phobius"/>
    </source>
</evidence>
<evidence type="ECO:0000313" key="2">
    <source>
        <dbReference type="EMBL" id="MFC7191807.1"/>
    </source>
</evidence>
<dbReference type="Pfam" id="PF24416">
    <property type="entry name" value="DUF7548"/>
    <property type="match status" value="1"/>
</dbReference>
<gene>
    <name evidence="2" type="ORF">ACFQL7_19820</name>
</gene>
<dbReference type="GeneID" id="76201591"/>
<reference evidence="2 3" key="1">
    <citation type="journal article" date="2019" name="Int. J. Syst. Evol. Microbiol.">
        <title>The Global Catalogue of Microorganisms (GCM) 10K type strain sequencing project: providing services to taxonomists for standard genome sequencing and annotation.</title>
        <authorList>
            <consortium name="The Broad Institute Genomics Platform"/>
            <consortium name="The Broad Institute Genome Sequencing Center for Infectious Disease"/>
            <person name="Wu L."/>
            <person name="Ma J."/>
        </authorList>
    </citation>
    <scope>NUCLEOTIDE SEQUENCE [LARGE SCALE GENOMIC DNA]</scope>
    <source>
        <strain evidence="2 3">RDMS1</strain>
    </source>
</reference>
<evidence type="ECO:0000313" key="3">
    <source>
        <dbReference type="Proteomes" id="UP001596417"/>
    </source>
</evidence>